<evidence type="ECO:0000313" key="2">
    <source>
        <dbReference type="Proteomes" id="UP000287651"/>
    </source>
</evidence>
<evidence type="ECO:0000313" key="1">
    <source>
        <dbReference type="EMBL" id="RRT52587.1"/>
    </source>
</evidence>
<protein>
    <submittedName>
        <fullName evidence="1">Uncharacterized protein</fullName>
    </submittedName>
</protein>
<name>A0A426YLJ0_ENSVE</name>
<reference evidence="1 2" key="1">
    <citation type="journal article" date="2014" name="Agronomy (Basel)">
        <title>A Draft Genome Sequence for Ensete ventricosum, the Drought-Tolerant Tree Against Hunger.</title>
        <authorList>
            <person name="Harrison J."/>
            <person name="Moore K.A."/>
            <person name="Paszkiewicz K."/>
            <person name="Jones T."/>
            <person name="Grant M."/>
            <person name="Ambacheew D."/>
            <person name="Muzemil S."/>
            <person name="Studholme D.J."/>
        </authorList>
    </citation>
    <scope>NUCLEOTIDE SEQUENCE [LARGE SCALE GENOMIC DNA]</scope>
</reference>
<accession>A0A426YLJ0</accession>
<comment type="caution">
    <text evidence="1">The sequence shown here is derived from an EMBL/GenBank/DDBJ whole genome shotgun (WGS) entry which is preliminary data.</text>
</comment>
<dbReference type="AlphaFoldDB" id="A0A426YLJ0"/>
<dbReference type="Proteomes" id="UP000287651">
    <property type="component" value="Unassembled WGS sequence"/>
</dbReference>
<sequence length="96" mass="10914">MPIRVGNSLGVCRELAEDIGSLLGWRKGVRRKKTMIRWKIIGVAERLTRSWEGLEVDVYWAKVLDDAVKARRAFARTSSKVSGRSLETSREIARGR</sequence>
<proteinExistence type="predicted"/>
<dbReference type="EMBL" id="AMZH03011596">
    <property type="protein sequence ID" value="RRT52587.1"/>
    <property type="molecule type" value="Genomic_DNA"/>
</dbReference>
<organism evidence="1 2">
    <name type="scientific">Ensete ventricosum</name>
    <name type="common">Abyssinian banana</name>
    <name type="synonym">Musa ensete</name>
    <dbReference type="NCBI Taxonomy" id="4639"/>
    <lineage>
        <taxon>Eukaryota</taxon>
        <taxon>Viridiplantae</taxon>
        <taxon>Streptophyta</taxon>
        <taxon>Embryophyta</taxon>
        <taxon>Tracheophyta</taxon>
        <taxon>Spermatophyta</taxon>
        <taxon>Magnoliopsida</taxon>
        <taxon>Liliopsida</taxon>
        <taxon>Zingiberales</taxon>
        <taxon>Musaceae</taxon>
        <taxon>Ensete</taxon>
    </lineage>
</organism>
<gene>
    <name evidence="1" type="ORF">B296_00032175</name>
</gene>